<evidence type="ECO:0000256" key="3">
    <source>
        <dbReference type="ARBA" id="ARBA00022692"/>
    </source>
</evidence>
<feature type="transmembrane region" description="Helical" evidence="6">
    <location>
        <begin position="246"/>
        <end position="269"/>
    </location>
</feature>
<dbReference type="PANTHER" id="PTHR22779:SF6">
    <property type="entry name" value="SD17342P"/>
    <property type="match status" value="1"/>
</dbReference>
<keyword evidence="4 6" id="KW-1133">Transmembrane helix</keyword>
<dbReference type="AlphaFoldDB" id="A0A167RHG5"/>
<dbReference type="EMBL" id="AZHD01000012">
    <property type="protein sequence ID" value="OAA58599.1"/>
    <property type="molecule type" value="Genomic_DNA"/>
</dbReference>
<evidence type="ECO:0000313" key="8">
    <source>
        <dbReference type="Proteomes" id="UP000076874"/>
    </source>
</evidence>
<keyword evidence="5 6" id="KW-0472">Membrane</keyword>
<sequence length="305" mass="33880">MCQPQFSMPSQALQHNALLSPAGAPPNMATTETYFDYFVYNNYNCAAPLEWSLLDDQPCTLDSRPHPAWKLAQRKAAEPGSHWAIIGRVTVLVRVYANKSEAAWRTLYQMDGTYADLEKLRALLPNDNTFDWTVYGQPVQADDTDDPATMPSFTTSNATSSSSLLAYSIPPPGYKSPGFPALYWPPQIPTPHGSLYYLADIWRFTLLWTLILYAIFHVAVAFIAIAIQLLFSGRPEYWRYLWTIPAAYSVVAGVEALCAGSVVGLIIGAAYTSGPFWMSTWIPFIWGWANVLVILISSFSIQGGL</sequence>
<accession>A0A167RHG5</accession>
<evidence type="ECO:0000256" key="5">
    <source>
        <dbReference type="ARBA" id="ARBA00023136"/>
    </source>
</evidence>
<dbReference type="OrthoDB" id="2131401at2759"/>
<proteinExistence type="inferred from homology"/>
<comment type="caution">
    <text evidence="7">The sequence shown here is derived from an EMBL/GenBank/DDBJ whole genome shotgun (WGS) entry which is preliminary data.</text>
</comment>
<protein>
    <submittedName>
        <fullName evidence="7">Integral membrane protein</fullName>
    </submittedName>
</protein>
<organism evidence="7 8">
    <name type="scientific">Niveomyces insectorum RCEF 264</name>
    <dbReference type="NCBI Taxonomy" id="1081102"/>
    <lineage>
        <taxon>Eukaryota</taxon>
        <taxon>Fungi</taxon>
        <taxon>Dikarya</taxon>
        <taxon>Ascomycota</taxon>
        <taxon>Pezizomycotina</taxon>
        <taxon>Sordariomycetes</taxon>
        <taxon>Hypocreomycetidae</taxon>
        <taxon>Hypocreales</taxon>
        <taxon>Cordycipitaceae</taxon>
        <taxon>Niveomyces</taxon>
    </lineage>
</organism>
<evidence type="ECO:0000256" key="4">
    <source>
        <dbReference type="ARBA" id="ARBA00022989"/>
    </source>
</evidence>
<evidence type="ECO:0000256" key="1">
    <source>
        <dbReference type="ARBA" id="ARBA00004141"/>
    </source>
</evidence>
<gene>
    <name evidence="7" type="ORF">SPI_06672</name>
</gene>
<comment type="subcellular location">
    <subcellularLocation>
        <location evidence="1">Membrane</location>
        <topology evidence="1">Multi-pass membrane protein</topology>
    </subcellularLocation>
</comment>
<feature type="transmembrane region" description="Helical" evidence="6">
    <location>
        <begin position="206"/>
        <end position="231"/>
    </location>
</feature>
<dbReference type="PANTHER" id="PTHR22779">
    <property type="entry name" value="SD17342P"/>
    <property type="match status" value="1"/>
</dbReference>
<reference evidence="7 8" key="1">
    <citation type="journal article" date="2016" name="Genome Biol. Evol.">
        <title>Divergent and convergent evolution of fungal pathogenicity.</title>
        <authorList>
            <person name="Shang Y."/>
            <person name="Xiao G."/>
            <person name="Zheng P."/>
            <person name="Cen K."/>
            <person name="Zhan S."/>
            <person name="Wang C."/>
        </authorList>
    </citation>
    <scope>NUCLEOTIDE SEQUENCE [LARGE SCALE GENOMIC DNA]</scope>
    <source>
        <strain evidence="7 8">RCEF 264</strain>
    </source>
</reference>
<dbReference type="STRING" id="1081102.A0A167RHG5"/>
<name>A0A167RHG5_9HYPO</name>
<keyword evidence="8" id="KW-1185">Reference proteome</keyword>
<evidence type="ECO:0000256" key="6">
    <source>
        <dbReference type="SAM" id="Phobius"/>
    </source>
</evidence>
<comment type="similarity">
    <text evidence="2">Belongs to the TMEM170 family.</text>
</comment>
<dbReference type="Proteomes" id="UP000076874">
    <property type="component" value="Unassembled WGS sequence"/>
</dbReference>
<dbReference type="GO" id="GO:0016020">
    <property type="term" value="C:membrane"/>
    <property type="evidence" value="ECO:0007669"/>
    <property type="project" value="UniProtKB-SubCell"/>
</dbReference>
<keyword evidence="3 6" id="KW-0812">Transmembrane</keyword>
<evidence type="ECO:0000256" key="2">
    <source>
        <dbReference type="ARBA" id="ARBA00006325"/>
    </source>
</evidence>
<evidence type="ECO:0000313" key="7">
    <source>
        <dbReference type="EMBL" id="OAA58599.1"/>
    </source>
</evidence>
<feature type="transmembrane region" description="Helical" evidence="6">
    <location>
        <begin position="281"/>
        <end position="301"/>
    </location>
</feature>
<dbReference type="InterPro" id="IPR019334">
    <property type="entry name" value="TMEM170A/B/YPR153W-like"/>
</dbReference>
<dbReference type="Pfam" id="PF10190">
    <property type="entry name" value="Tmemb_170"/>
    <property type="match status" value="1"/>
</dbReference>